<sequence>MPRILFWTNDEDSNAQSVNLSKKADELLQNIAQRAQRRVVDILREVYELYEGEVNEENLFQYLTSGTSVN</sequence>
<reference evidence="1 2" key="1">
    <citation type="submission" date="2017-09" db="EMBL/GenBank/DDBJ databases">
        <title>Depth-based differentiation of microbial function through sediment-hosted aquifers and enrichment of novel symbionts in the deep terrestrial subsurface.</title>
        <authorList>
            <person name="Probst A.J."/>
            <person name="Ladd B."/>
            <person name="Jarett J.K."/>
            <person name="Geller-Mcgrath D.E."/>
            <person name="Sieber C.M."/>
            <person name="Emerson J.B."/>
            <person name="Anantharaman K."/>
            <person name="Thomas B.C."/>
            <person name="Malmstrom R."/>
            <person name="Stieglmeier M."/>
            <person name="Klingl A."/>
            <person name="Woyke T."/>
            <person name="Ryan C.M."/>
            <person name="Banfield J.F."/>
        </authorList>
    </citation>
    <scope>NUCLEOTIDE SEQUENCE [LARGE SCALE GENOMIC DNA]</scope>
    <source>
        <strain evidence="1">CG10_big_fil_rev_8_21_14_0_10_36_16</strain>
    </source>
</reference>
<comment type="caution">
    <text evidence="1">The sequence shown here is derived from an EMBL/GenBank/DDBJ whole genome shotgun (WGS) entry which is preliminary data.</text>
</comment>
<evidence type="ECO:0000313" key="2">
    <source>
        <dbReference type="Proteomes" id="UP000228496"/>
    </source>
</evidence>
<gene>
    <name evidence="1" type="ORF">COV29_00895</name>
</gene>
<name>A0A2J0Q839_9BACT</name>
<proteinExistence type="predicted"/>
<accession>A0A2J0Q839</accession>
<dbReference type="Proteomes" id="UP000228496">
    <property type="component" value="Unassembled WGS sequence"/>
</dbReference>
<dbReference type="EMBL" id="PCXQ01000003">
    <property type="protein sequence ID" value="PJE51296.1"/>
    <property type="molecule type" value="Genomic_DNA"/>
</dbReference>
<evidence type="ECO:0000313" key="1">
    <source>
        <dbReference type="EMBL" id="PJE51296.1"/>
    </source>
</evidence>
<protein>
    <submittedName>
        <fullName evidence="1">Uncharacterized protein</fullName>
    </submittedName>
</protein>
<dbReference type="AlphaFoldDB" id="A0A2J0Q839"/>
<organism evidence="1 2">
    <name type="scientific">Candidatus Yanofskybacteria bacterium CG10_big_fil_rev_8_21_14_0_10_36_16</name>
    <dbReference type="NCBI Taxonomy" id="1975096"/>
    <lineage>
        <taxon>Bacteria</taxon>
        <taxon>Candidatus Yanofskyibacteriota</taxon>
    </lineage>
</organism>